<feature type="transmembrane region" description="Helical" evidence="1">
    <location>
        <begin position="6"/>
        <end position="23"/>
    </location>
</feature>
<evidence type="ECO:0000313" key="2">
    <source>
        <dbReference type="EMBL" id="AAT90069.1"/>
    </source>
</evidence>
<dbReference type="KEGG" id="lxx:Lxx24440"/>
<dbReference type="Proteomes" id="UP000001306">
    <property type="component" value="Chromosome"/>
</dbReference>
<name>Q6AC23_LEIXX</name>
<dbReference type="EMBL" id="AE016822">
    <property type="protein sequence ID" value="AAT90069.1"/>
    <property type="molecule type" value="Genomic_DNA"/>
</dbReference>
<protein>
    <submittedName>
        <fullName evidence="2">Uncharacterized protein</fullName>
    </submittedName>
</protein>
<evidence type="ECO:0000313" key="3">
    <source>
        <dbReference type="Proteomes" id="UP000001306"/>
    </source>
</evidence>
<proteinExistence type="predicted"/>
<organism evidence="2 3">
    <name type="scientific">Leifsonia xyli subsp. xyli (strain CTCB07)</name>
    <dbReference type="NCBI Taxonomy" id="281090"/>
    <lineage>
        <taxon>Bacteria</taxon>
        <taxon>Bacillati</taxon>
        <taxon>Actinomycetota</taxon>
        <taxon>Actinomycetes</taxon>
        <taxon>Micrococcales</taxon>
        <taxon>Microbacteriaceae</taxon>
        <taxon>Leifsonia</taxon>
    </lineage>
</organism>
<keyword evidence="1" id="KW-1133">Transmembrane helix</keyword>
<keyword evidence="3" id="KW-1185">Reference proteome</keyword>
<sequence length="34" mass="3998">MNTQFFVLLATSILTTVLVVRYLRSQSRERAFVH</sequence>
<keyword evidence="1" id="KW-0472">Membrane</keyword>
<dbReference type="AlphaFoldDB" id="Q6AC23"/>
<reference evidence="2 3" key="1">
    <citation type="journal article" date="2004" name="Mol. Plant Microbe Interact.">
        <title>The genome sequence of the Gram-positive sugarcane pathogen Leifsonia xyli subsp. xyli.</title>
        <authorList>
            <person name="Monteiro-Vitorello C.B."/>
            <person name="Camargo L.E.A."/>
            <person name="Van Sluys M.A."/>
            <person name="Kitajima J.P."/>
            <person name="Truffi D."/>
            <person name="do Amaral A.M."/>
            <person name="Harakava R."/>
            <person name="de Oliveira J.C.F."/>
            <person name="Wood D."/>
            <person name="de Oliveira M.C."/>
            <person name="Miyaki C.Y."/>
            <person name="Takita M.A."/>
            <person name="da Silva A.C.R."/>
            <person name="Furlan L.R."/>
            <person name="Carraro D.M."/>
            <person name="Camarotte G."/>
            <person name="Almeida N.F. Jr."/>
            <person name="Carrer H."/>
            <person name="Coutinho L.L."/>
            <person name="El-Dorry H.A."/>
            <person name="Ferro M.I.T."/>
            <person name="Gagliardi P.R."/>
            <person name="Giglioti E."/>
            <person name="Goldman M.H.S."/>
            <person name="Goldman G.H."/>
            <person name="Kimura E.T."/>
            <person name="Ferro E.S."/>
            <person name="Kuramae E.E."/>
            <person name="Lemos E.G.M."/>
            <person name="Lemos M.V.F."/>
            <person name="Mauro S.M.Z."/>
            <person name="Machado M.A."/>
            <person name="Marino C.L."/>
            <person name="Menck C.F."/>
            <person name="Nunes L.R."/>
            <person name="Oliveira R.C."/>
            <person name="Pereira G.G."/>
            <person name="Siqueira W."/>
            <person name="de Souza A.A."/>
            <person name="Tsai S.M."/>
            <person name="Zanca A.S."/>
            <person name="Simpson A.J.G."/>
            <person name="Brumbley S.M."/>
            <person name="Setubal J.C."/>
        </authorList>
    </citation>
    <scope>NUCLEOTIDE SEQUENCE [LARGE SCALE GENOMIC DNA]</scope>
    <source>
        <strain evidence="2 3">CTCB07</strain>
    </source>
</reference>
<gene>
    <name evidence="2" type="ordered locus">Lxx24440</name>
</gene>
<dbReference type="HOGENOM" id="CLU_3374421_0_0_11"/>
<accession>Q6AC23</accession>
<keyword evidence="1" id="KW-0812">Transmembrane</keyword>
<evidence type="ECO:0000256" key="1">
    <source>
        <dbReference type="SAM" id="Phobius"/>
    </source>
</evidence>